<evidence type="ECO:0000313" key="3">
    <source>
        <dbReference type="Proteomes" id="UP001165378"/>
    </source>
</evidence>
<reference evidence="2" key="1">
    <citation type="submission" date="2022-01" db="EMBL/GenBank/DDBJ databases">
        <title>Genome-Based Taxonomic Classification of the Phylum Actinobacteria.</title>
        <authorList>
            <person name="Gao Y."/>
        </authorList>
    </citation>
    <scope>NUCLEOTIDE SEQUENCE</scope>
    <source>
        <strain evidence="2">KLBMP 8922</strain>
    </source>
</reference>
<dbReference type="PANTHER" id="PTHR21366:SF14">
    <property type="entry name" value="GLYOXALASE DOMAIN-CONTAINING PROTEIN 5"/>
    <property type="match status" value="1"/>
</dbReference>
<name>A0AA41PYP0_9ACTN</name>
<keyword evidence="3" id="KW-1185">Reference proteome</keyword>
<evidence type="ECO:0000259" key="1">
    <source>
        <dbReference type="PROSITE" id="PS51819"/>
    </source>
</evidence>
<protein>
    <submittedName>
        <fullName evidence="2">VOC family protein</fullName>
    </submittedName>
</protein>
<sequence>MAFVQATIDHIVIWVDDQLRALDFYERVVGFEGVRAQEFRDGKAPFPSVRVSPHAIIDLAAKASAPRVDENFKVPGTSGHPVNHICIALPYADYDALRKRVEAEGGDTSVGIENSFGARGYSPRTYYFTDPDGNVIEARYYDEN</sequence>
<dbReference type="Pfam" id="PF00903">
    <property type="entry name" value="Glyoxalase"/>
    <property type="match status" value="1"/>
</dbReference>
<dbReference type="InterPro" id="IPR029068">
    <property type="entry name" value="Glyas_Bleomycin-R_OHBP_Dase"/>
</dbReference>
<dbReference type="RefSeq" id="WP_235052255.1">
    <property type="nucleotide sequence ID" value="NZ_JAKFHA010000005.1"/>
</dbReference>
<dbReference type="Proteomes" id="UP001165378">
    <property type="component" value="Unassembled WGS sequence"/>
</dbReference>
<dbReference type="InterPro" id="IPR037523">
    <property type="entry name" value="VOC_core"/>
</dbReference>
<accession>A0AA41PYP0</accession>
<dbReference type="PANTHER" id="PTHR21366">
    <property type="entry name" value="GLYOXALASE FAMILY PROTEIN"/>
    <property type="match status" value="1"/>
</dbReference>
<dbReference type="InterPro" id="IPR004360">
    <property type="entry name" value="Glyas_Fos-R_dOase_dom"/>
</dbReference>
<dbReference type="AlphaFoldDB" id="A0AA41PYP0"/>
<proteinExistence type="predicted"/>
<gene>
    <name evidence="2" type="ORF">LZ495_12830</name>
</gene>
<evidence type="ECO:0000313" key="2">
    <source>
        <dbReference type="EMBL" id="MCF2528101.1"/>
    </source>
</evidence>
<organism evidence="2 3">
    <name type="scientific">Yinghuangia soli</name>
    <dbReference type="NCBI Taxonomy" id="2908204"/>
    <lineage>
        <taxon>Bacteria</taxon>
        <taxon>Bacillati</taxon>
        <taxon>Actinomycetota</taxon>
        <taxon>Actinomycetes</taxon>
        <taxon>Kitasatosporales</taxon>
        <taxon>Streptomycetaceae</taxon>
        <taxon>Yinghuangia</taxon>
    </lineage>
</organism>
<comment type="caution">
    <text evidence="2">The sequence shown here is derived from an EMBL/GenBank/DDBJ whole genome shotgun (WGS) entry which is preliminary data.</text>
</comment>
<feature type="domain" description="VOC" evidence="1">
    <location>
        <begin position="7"/>
        <end position="141"/>
    </location>
</feature>
<dbReference type="EMBL" id="JAKFHA010000005">
    <property type="protein sequence ID" value="MCF2528101.1"/>
    <property type="molecule type" value="Genomic_DNA"/>
</dbReference>
<dbReference type="InterPro" id="IPR050383">
    <property type="entry name" value="GlyoxalaseI/FosfomycinResist"/>
</dbReference>
<dbReference type="PROSITE" id="PS51819">
    <property type="entry name" value="VOC"/>
    <property type="match status" value="1"/>
</dbReference>
<dbReference type="Gene3D" id="3.10.180.10">
    <property type="entry name" value="2,3-Dihydroxybiphenyl 1,2-Dioxygenase, domain 1"/>
    <property type="match status" value="1"/>
</dbReference>
<dbReference type="SUPFAM" id="SSF54593">
    <property type="entry name" value="Glyoxalase/Bleomycin resistance protein/Dihydroxybiphenyl dioxygenase"/>
    <property type="match status" value="1"/>
</dbReference>